<accession>A0A7J9LPP6</accession>
<feature type="non-terminal residue" evidence="1">
    <location>
        <position position="119"/>
    </location>
</feature>
<evidence type="ECO:0000313" key="1">
    <source>
        <dbReference type="EMBL" id="MBA0860772.1"/>
    </source>
</evidence>
<comment type="caution">
    <text evidence="1">The sequence shown here is derived from an EMBL/GenBank/DDBJ whole genome shotgun (WGS) entry which is preliminary data.</text>
</comment>
<dbReference type="Proteomes" id="UP000593576">
    <property type="component" value="Unassembled WGS sequence"/>
</dbReference>
<keyword evidence="2" id="KW-1185">Reference proteome</keyword>
<proteinExistence type="predicted"/>
<evidence type="ECO:0000313" key="2">
    <source>
        <dbReference type="Proteomes" id="UP000593576"/>
    </source>
</evidence>
<name>A0A7J9LPP6_GOSSC</name>
<organism evidence="1 2">
    <name type="scientific">Gossypium schwendimanii</name>
    <name type="common">Cotton</name>
    <dbReference type="NCBI Taxonomy" id="34291"/>
    <lineage>
        <taxon>Eukaryota</taxon>
        <taxon>Viridiplantae</taxon>
        <taxon>Streptophyta</taxon>
        <taxon>Embryophyta</taxon>
        <taxon>Tracheophyta</taxon>
        <taxon>Spermatophyta</taxon>
        <taxon>Magnoliopsida</taxon>
        <taxon>eudicotyledons</taxon>
        <taxon>Gunneridae</taxon>
        <taxon>Pentapetalae</taxon>
        <taxon>rosids</taxon>
        <taxon>malvids</taxon>
        <taxon>Malvales</taxon>
        <taxon>Malvaceae</taxon>
        <taxon>Malvoideae</taxon>
        <taxon>Gossypium</taxon>
    </lineage>
</organism>
<reference evidence="1 2" key="1">
    <citation type="journal article" date="2019" name="Genome Biol. Evol.">
        <title>Insights into the evolution of the New World diploid cottons (Gossypium, subgenus Houzingenia) based on genome sequencing.</title>
        <authorList>
            <person name="Grover C.E."/>
            <person name="Arick M.A. 2nd"/>
            <person name="Thrash A."/>
            <person name="Conover J.L."/>
            <person name="Sanders W.S."/>
            <person name="Peterson D.G."/>
            <person name="Frelichowski J.E."/>
            <person name="Scheffler J.A."/>
            <person name="Scheffler B.E."/>
            <person name="Wendel J.F."/>
        </authorList>
    </citation>
    <scope>NUCLEOTIDE SEQUENCE [LARGE SCALE GENOMIC DNA]</scope>
    <source>
        <strain evidence="1">1</strain>
        <tissue evidence="1">Leaf</tissue>
    </source>
</reference>
<protein>
    <submittedName>
        <fullName evidence="1">Uncharacterized protein</fullName>
    </submittedName>
</protein>
<dbReference type="AlphaFoldDB" id="A0A7J9LPP6"/>
<gene>
    <name evidence="1" type="ORF">Goshw_021076</name>
</gene>
<dbReference type="EMBL" id="JABFAF010000007">
    <property type="protein sequence ID" value="MBA0860772.1"/>
    <property type="molecule type" value="Genomic_DNA"/>
</dbReference>
<sequence length="119" mass="13594">AAAATFLPVFYPQRTRFSAPQYLKLDKQVLASASGRYVHEVKSPFKNAAVLSDSYRSHLSQPLIASMTNPKVCFDLVESPSSFVKVRRHYYLAKQVVVERWQRSRSEQAQENNCGGRLW</sequence>